<keyword evidence="1 2" id="KW-0597">Phosphoprotein</keyword>
<dbReference type="Gene3D" id="3.40.50.2300">
    <property type="match status" value="1"/>
</dbReference>
<accession>A0A6S6LVV7</accession>
<keyword evidence="5" id="KW-1185">Reference proteome</keyword>
<reference evidence="4 5" key="1">
    <citation type="submission" date="2020-06" db="EMBL/GenBank/DDBJ databases">
        <title>Interaction of electrochemicaly active bacteria, Geobacter bremensis R4 on different carbon anode.</title>
        <authorList>
            <person name="Meng L."/>
            <person name="Yoshida N."/>
        </authorList>
    </citation>
    <scope>NUCLEOTIDE SEQUENCE [LARGE SCALE GENOMIC DNA]</scope>
    <source>
        <strain evidence="4 5">R4</strain>
    </source>
</reference>
<dbReference type="PANTHER" id="PTHR44591">
    <property type="entry name" value="STRESS RESPONSE REGULATOR PROTEIN 1"/>
    <property type="match status" value="1"/>
</dbReference>
<dbReference type="AlphaFoldDB" id="A0A6S6LVV7"/>
<dbReference type="SMART" id="SM00448">
    <property type="entry name" value="REC"/>
    <property type="match status" value="1"/>
</dbReference>
<dbReference type="PROSITE" id="PS50110">
    <property type="entry name" value="RESPONSE_REGULATORY"/>
    <property type="match status" value="1"/>
</dbReference>
<dbReference type="SUPFAM" id="SSF52172">
    <property type="entry name" value="CheY-like"/>
    <property type="match status" value="1"/>
</dbReference>
<proteinExistence type="predicted"/>
<dbReference type="Pfam" id="PF00072">
    <property type="entry name" value="Response_reg"/>
    <property type="match status" value="1"/>
</dbReference>
<evidence type="ECO:0000256" key="1">
    <source>
        <dbReference type="ARBA" id="ARBA00022553"/>
    </source>
</evidence>
<evidence type="ECO:0000256" key="2">
    <source>
        <dbReference type="PROSITE-ProRule" id="PRU00169"/>
    </source>
</evidence>
<dbReference type="InterPro" id="IPR050595">
    <property type="entry name" value="Bact_response_regulator"/>
</dbReference>
<name>A0A6S6LVV7_9BACT</name>
<evidence type="ECO:0000259" key="3">
    <source>
        <dbReference type="PROSITE" id="PS50110"/>
    </source>
</evidence>
<sequence length="122" mass="13234">MTDSPKTVLVVDDDPFTAELTAMLVEMAGYETVLAEGGVDALEKLEAQPGLAAVVSDMNMPMMSGAELFGELRRQGFRQPFLLITGEEAEKLRGQYPEMSAVLTKDEELQENLPDLLASIVG</sequence>
<evidence type="ECO:0000313" key="4">
    <source>
        <dbReference type="EMBL" id="BCG45783.1"/>
    </source>
</evidence>
<dbReference type="EMBL" id="AP023213">
    <property type="protein sequence ID" value="BCG45783.1"/>
    <property type="molecule type" value="Genomic_DNA"/>
</dbReference>
<feature type="domain" description="Response regulatory" evidence="3">
    <location>
        <begin position="7"/>
        <end position="120"/>
    </location>
</feature>
<dbReference type="InterPro" id="IPR011006">
    <property type="entry name" value="CheY-like_superfamily"/>
</dbReference>
<dbReference type="KEGG" id="gbn:GEOBRER4_05330"/>
<dbReference type="GO" id="GO:0000160">
    <property type="term" value="P:phosphorelay signal transduction system"/>
    <property type="evidence" value="ECO:0007669"/>
    <property type="project" value="InterPro"/>
</dbReference>
<dbReference type="Proteomes" id="UP000515472">
    <property type="component" value="Chromosome"/>
</dbReference>
<dbReference type="InterPro" id="IPR001789">
    <property type="entry name" value="Sig_transdc_resp-reg_receiver"/>
</dbReference>
<gene>
    <name evidence="4" type="ORF">GEOBRER4_n0554</name>
</gene>
<organism evidence="4 5">
    <name type="scientific">Citrifermentans bremense</name>
    <dbReference type="NCBI Taxonomy" id="60035"/>
    <lineage>
        <taxon>Bacteria</taxon>
        <taxon>Pseudomonadati</taxon>
        <taxon>Thermodesulfobacteriota</taxon>
        <taxon>Desulfuromonadia</taxon>
        <taxon>Geobacterales</taxon>
        <taxon>Geobacteraceae</taxon>
        <taxon>Citrifermentans</taxon>
    </lineage>
</organism>
<protein>
    <recommendedName>
        <fullName evidence="3">Response regulatory domain-containing protein</fullName>
    </recommendedName>
</protein>
<evidence type="ECO:0000313" key="5">
    <source>
        <dbReference type="Proteomes" id="UP000515472"/>
    </source>
</evidence>
<dbReference type="PANTHER" id="PTHR44591:SF3">
    <property type="entry name" value="RESPONSE REGULATORY DOMAIN-CONTAINING PROTEIN"/>
    <property type="match status" value="1"/>
</dbReference>
<dbReference type="RefSeq" id="WP_185244129.1">
    <property type="nucleotide sequence ID" value="NZ_AP023213.1"/>
</dbReference>
<dbReference type="CDD" id="cd00156">
    <property type="entry name" value="REC"/>
    <property type="match status" value="1"/>
</dbReference>
<feature type="modified residue" description="4-aspartylphosphate" evidence="2">
    <location>
        <position position="57"/>
    </location>
</feature>